<comment type="caution">
    <text evidence="3">The sequence shown here is derived from an EMBL/GenBank/DDBJ whole genome shotgun (WGS) entry which is preliminary data.</text>
</comment>
<gene>
    <name evidence="3" type="ORF">H1R13_15280</name>
</gene>
<name>A0A7X1HZZ1_9ACTN</name>
<reference evidence="3 4" key="1">
    <citation type="submission" date="2020-08" db="EMBL/GenBank/DDBJ databases">
        <title>Whole-Genome Sequence of French Clinical Streptomyces mexicanus Strain Q0842.</title>
        <authorList>
            <person name="Boxberger M."/>
            <person name="La Scola B."/>
        </authorList>
    </citation>
    <scope>NUCLEOTIDE SEQUENCE [LARGE SCALE GENOMIC DNA]</scope>
    <source>
        <strain evidence="3 4">Marseille-Q0842</strain>
    </source>
</reference>
<dbReference type="Gene3D" id="1.10.287.1060">
    <property type="entry name" value="ESAT-6-like"/>
    <property type="match status" value="1"/>
</dbReference>
<comment type="similarity">
    <text evidence="1">Belongs to the WXG100 family.</text>
</comment>
<evidence type="ECO:0000256" key="2">
    <source>
        <dbReference type="SAM" id="MobiDB-lite"/>
    </source>
</evidence>
<dbReference type="Pfam" id="PF06013">
    <property type="entry name" value="WXG100"/>
    <property type="match status" value="1"/>
</dbReference>
<dbReference type="RefSeq" id="WP_159671701.1">
    <property type="nucleotide sequence ID" value="NZ_BAAAVP010000160.1"/>
</dbReference>
<sequence>MPDYTDGVIDVHYSTVANAIEEMQQQTQAISQTLATLEEDLAPLKAGWSGDDKKEYLNVQQQWNNAVEQMRLLLAQNRDLVHDVADGHRRDERGSAEMWSGVRAG</sequence>
<dbReference type="AlphaFoldDB" id="A0A7X1HZZ1"/>
<dbReference type="SUPFAM" id="SSF140453">
    <property type="entry name" value="EsxAB dimer-like"/>
    <property type="match status" value="1"/>
</dbReference>
<organism evidence="3 4">
    <name type="scientific">Streptomyces mexicanus</name>
    <dbReference type="NCBI Taxonomy" id="178566"/>
    <lineage>
        <taxon>Bacteria</taxon>
        <taxon>Bacillati</taxon>
        <taxon>Actinomycetota</taxon>
        <taxon>Actinomycetes</taxon>
        <taxon>Kitasatosporales</taxon>
        <taxon>Streptomycetaceae</taxon>
        <taxon>Streptomyces</taxon>
    </lineage>
</organism>
<keyword evidence="4" id="KW-1185">Reference proteome</keyword>
<evidence type="ECO:0000313" key="4">
    <source>
        <dbReference type="Proteomes" id="UP000517694"/>
    </source>
</evidence>
<evidence type="ECO:0000256" key="1">
    <source>
        <dbReference type="RuleBase" id="RU362001"/>
    </source>
</evidence>
<dbReference type="OrthoDB" id="4278078at2"/>
<dbReference type="EMBL" id="JACMHY010000005">
    <property type="protein sequence ID" value="MBC2866299.1"/>
    <property type="molecule type" value="Genomic_DNA"/>
</dbReference>
<dbReference type="NCBIfam" id="TIGR03930">
    <property type="entry name" value="WXG100_ESAT6"/>
    <property type="match status" value="1"/>
</dbReference>
<dbReference type="Proteomes" id="UP000517694">
    <property type="component" value="Unassembled WGS sequence"/>
</dbReference>
<feature type="region of interest" description="Disordered" evidence="2">
    <location>
        <begin position="85"/>
        <end position="105"/>
    </location>
</feature>
<proteinExistence type="inferred from homology"/>
<dbReference type="InterPro" id="IPR036689">
    <property type="entry name" value="ESAT-6-like_sf"/>
</dbReference>
<feature type="compositionally biased region" description="Basic and acidic residues" evidence="2">
    <location>
        <begin position="85"/>
        <end position="95"/>
    </location>
</feature>
<accession>A0A7X1HZZ1</accession>
<evidence type="ECO:0000313" key="3">
    <source>
        <dbReference type="EMBL" id="MBC2866299.1"/>
    </source>
</evidence>
<protein>
    <recommendedName>
        <fullName evidence="1">ESAT-6-like protein</fullName>
    </recommendedName>
</protein>
<dbReference type="InterPro" id="IPR010310">
    <property type="entry name" value="T7SS_ESAT-6-like"/>
</dbReference>